<dbReference type="SUPFAM" id="SSF51735">
    <property type="entry name" value="NAD(P)-binding Rossmann-fold domains"/>
    <property type="match status" value="1"/>
</dbReference>
<name>S8EYB8_FOMSC</name>
<proteinExistence type="predicted"/>
<reference evidence="2 3" key="1">
    <citation type="journal article" date="2012" name="Science">
        <title>The Paleozoic origin of enzymatic lignin decomposition reconstructed from 31 fungal genomes.</title>
        <authorList>
            <person name="Floudas D."/>
            <person name="Binder M."/>
            <person name="Riley R."/>
            <person name="Barry K."/>
            <person name="Blanchette R.A."/>
            <person name="Henrissat B."/>
            <person name="Martinez A.T."/>
            <person name="Otillar R."/>
            <person name="Spatafora J.W."/>
            <person name="Yadav J.S."/>
            <person name="Aerts A."/>
            <person name="Benoit I."/>
            <person name="Boyd A."/>
            <person name="Carlson A."/>
            <person name="Copeland A."/>
            <person name="Coutinho P.M."/>
            <person name="de Vries R.P."/>
            <person name="Ferreira P."/>
            <person name="Findley K."/>
            <person name="Foster B."/>
            <person name="Gaskell J."/>
            <person name="Glotzer D."/>
            <person name="Gorecki P."/>
            <person name="Heitman J."/>
            <person name="Hesse C."/>
            <person name="Hori C."/>
            <person name="Igarashi K."/>
            <person name="Jurgens J.A."/>
            <person name="Kallen N."/>
            <person name="Kersten P."/>
            <person name="Kohler A."/>
            <person name="Kuees U."/>
            <person name="Kumar T.K.A."/>
            <person name="Kuo A."/>
            <person name="LaButti K."/>
            <person name="Larrondo L.F."/>
            <person name="Lindquist E."/>
            <person name="Ling A."/>
            <person name="Lombard V."/>
            <person name="Lucas S."/>
            <person name="Lundell T."/>
            <person name="Martin R."/>
            <person name="McLaughlin D.J."/>
            <person name="Morgenstern I."/>
            <person name="Morin E."/>
            <person name="Murat C."/>
            <person name="Nagy L.G."/>
            <person name="Nolan M."/>
            <person name="Ohm R.A."/>
            <person name="Patyshakuliyeva A."/>
            <person name="Rokas A."/>
            <person name="Ruiz-Duenas F.J."/>
            <person name="Sabat G."/>
            <person name="Salamov A."/>
            <person name="Samejima M."/>
            <person name="Schmutz J."/>
            <person name="Slot J.C."/>
            <person name="St John F."/>
            <person name="Stenlid J."/>
            <person name="Sun H."/>
            <person name="Sun S."/>
            <person name="Syed K."/>
            <person name="Tsang A."/>
            <person name="Wiebenga A."/>
            <person name="Young D."/>
            <person name="Pisabarro A."/>
            <person name="Eastwood D.C."/>
            <person name="Martin F."/>
            <person name="Cullen D."/>
            <person name="Grigoriev I.V."/>
            <person name="Hibbett D.S."/>
        </authorList>
    </citation>
    <scope>NUCLEOTIDE SEQUENCE</scope>
    <source>
        <strain evidence="3">FP-58527</strain>
    </source>
</reference>
<dbReference type="PANTHER" id="PTHR44013">
    <property type="entry name" value="ZINC-TYPE ALCOHOL DEHYDROGENASE-LIKE PROTEIN C16A3.02C"/>
    <property type="match status" value="1"/>
</dbReference>
<dbReference type="PANTHER" id="PTHR44013:SF1">
    <property type="entry name" value="ZINC-TYPE ALCOHOL DEHYDROGENASE-LIKE PROTEIN C16A3.02C"/>
    <property type="match status" value="1"/>
</dbReference>
<dbReference type="OrthoDB" id="3509362at2759"/>
<dbReference type="SUPFAM" id="SSF50129">
    <property type="entry name" value="GroES-like"/>
    <property type="match status" value="1"/>
</dbReference>
<dbReference type="Pfam" id="PF08240">
    <property type="entry name" value="ADH_N"/>
    <property type="match status" value="1"/>
</dbReference>
<dbReference type="Gene3D" id="3.90.180.10">
    <property type="entry name" value="Medium-chain alcohol dehydrogenases, catalytic domain"/>
    <property type="match status" value="1"/>
</dbReference>
<dbReference type="InParanoid" id="S8EYB8"/>
<dbReference type="Gene3D" id="3.40.50.720">
    <property type="entry name" value="NAD(P)-binding Rossmann-like Domain"/>
    <property type="match status" value="1"/>
</dbReference>
<dbReference type="InterPro" id="IPR013154">
    <property type="entry name" value="ADH-like_N"/>
</dbReference>
<dbReference type="Pfam" id="PF13602">
    <property type="entry name" value="ADH_zinc_N_2"/>
    <property type="match status" value="1"/>
</dbReference>
<dbReference type="InterPro" id="IPR036291">
    <property type="entry name" value="NAD(P)-bd_dom_sf"/>
</dbReference>
<dbReference type="SMART" id="SM00829">
    <property type="entry name" value="PKS_ER"/>
    <property type="match status" value="1"/>
</dbReference>
<dbReference type="eggNOG" id="KOG1198">
    <property type="taxonomic scope" value="Eukaryota"/>
</dbReference>
<dbReference type="AlphaFoldDB" id="S8EYB8"/>
<evidence type="ECO:0000313" key="2">
    <source>
        <dbReference type="EMBL" id="EPS94590.1"/>
    </source>
</evidence>
<keyword evidence="3" id="KW-1185">Reference proteome</keyword>
<dbReference type="InterPro" id="IPR052733">
    <property type="entry name" value="Chloroplast_QOR"/>
</dbReference>
<dbReference type="FunCoup" id="S8EYB8">
    <property type="interactions" value="317"/>
</dbReference>
<feature type="domain" description="Enoyl reductase (ER)" evidence="1">
    <location>
        <begin position="16"/>
        <end position="342"/>
    </location>
</feature>
<dbReference type="GO" id="GO:0016491">
    <property type="term" value="F:oxidoreductase activity"/>
    <property type="evidence" value="ECO:0007669"/>
    <property type="project" value="InterPro"/>
</dbReference>
<gene>
    <name evidence="2" type="ORF">FOMPIDRAFT_144313</name>
</gene>
<accession>S8EYB8</accession>
<protein>
    <submittedName>
        <fullName evidence="2">NAD-binding protein</fullName>
    </submittedName>
</protein>
<dbReference type="InterPro" id="IPR020843">
    <property type="entry name" value="ER"/>
</dbReference>
<organism evidence="2 3">
    <name type="scientific">Fomitopsis schrenkii</name>
    <name type="common">Brown rot fungus</name>
    <dbReference type="NCBI Taxonomy" id="2126942"/>
    <lineage>
        <taxon>Eukaryota</taxon>
        <taxon>Fungi</taxon>
        <taxon>Dikarya</taxon>
        <taxon>Basidiomycota</taxon>
        <taxon>Agaricomycotina</taxon>
        <taxon>Agaricomycetes</taxon>
        <taxon>Polyporales</taxon>
        <taxon>Fomitopsis</taxon>
    </lineage>
</organism>
<sequence length="351" mass="37447">MSIPEIQQAWRVTGRGVPSKVLRLDKNTPVPKPAKGEVLVKVQAAALNPVGYKIMKTTPGFLVKRPYIPESDLAGVVVDANGTTLKEGEHVFGWIPVEVPNTKARPGTLAQYTRVPADNLIPVPPGLTTVQAAGITLAAVTAYQALFDTGGLQPEQSVFVNGGSTAVGAFAIQLAKAVGCRVAASASAKNEAYVRGLGADEFFDYTKAPLHETLAANPPTPKYHVFLEAVGLIDPALFAHSEAYLAPGGTFISVGPQPHGFDVAAIARLAWKVWLQPGFLGGARRSWRLMQAKQKRADLEQIAKYLAEGKVKPLVDSVYAFEDALQAYERLMTGRATGKVVIKVDPEVADS</sequence>
<evidence type="ECO:0000313" key="3">
    <source>
        <dbReference type="Proteomes" id="UP000015241"/>
    </source>
</evidence>
<dbReference type="HOGENOM" id="CLU_026673_3_3_1"/>
<dbReference type="EMBL" id="KE504228">
    <property type="protein sequence ID" value="EPS94590.1"/>
    <property type="molecule type" value="Genomic_DNA"/>
</dbReference>
<evidence type="ECO:0000259" key="1">
    <source>
        <dbReference type="SMART" id="SM00829"/>
    </source>
</evidence>
<dbReference type="STRING" id="743788.S8EYB8"/>
<dbReference type="CDD" id="cd08267">
    <property type="entry name" value="MDR1"/>
    <property type="match status" value="1"/>
</dbReference>
<dbReference type="InterPro" id="IPR011032">
    <property type="entry name" value="GroES-like_sf"/>
</dbReference>
<dbReference type="Proteomes" id="UP000015241">
    <property type="component" value="Unassembled WGS sequence"/>
</dbReference>